<feature type="domain" description="ABC transporter" evidence="3">
    <location>
        <begin position="20"/>
        <end position="199"/>
    </location>
</feature>
<dbReference type="InterPro" id="IPR003439">
    <property type="entry name" value="ABC_transporter-like_ATP-bd"/>
</dbReference>
<dbReference type="GO" id="GO:0005524">
    <property type="term" value="F:ATP binding"/>
    <property type="evidence" value="ECO:0007669"/>
    <property type="project" value="UniProtKB-KW"/>
</dbReference>
<dbReference type="Proteomes" id="UP001630127">
    <property type="component" value="Unassembled WGS sequence"/>
</dbReference>
<evidence type="ECO:0000313" key="5">
    <source>
        <dbReference type="Proteomes" id="UP001630127"/>
    </source>
</evidence>
<dbReference type="Gene3D" id="3.40.50.300">
    <property type="entry name" value="P-loop containing nucleotide triphosphate hydrolases"/>
    <property type="match status" value="2"/>
</dbReference>
<name>A0ABD2Z0J1_9GENT</name>
<comment type="caution">
    <text evidence="4">The sequence shown here is derived from an EMBL/GenBank/DDBJ whole genome shotgun (WGS) entry which is preliminary data.</text>
</comment>
<dbReference type="PANTHER" id="PTHR24221:SF303">
    <property type="entry name" value="TRANSPORTER FAMILY PROTEIN, PUTATIVE-RELATED"/>
    <property type="match status" value="1"/>
</dbReference>
<keyword evidence="2" id="KW-0067">ATP-binding</keyword>
<dbReference type="InterPro" id="IPR039421">
    <property type="entry name" value="Type_1_exporter"/>
</dbReference>
<dbReference type="PROSITE" id="PS50893">
    <property type="entry name" value="ABC_TRANSPORTER_2"/>
    <property type="match status" value="1"/>
</dbReference>
<accession>A0ABD2Z0J1</accession>
<dbReference type="EMBL" id="JBJUIK010000011">
    <property type="protein sequence ID" value="KAL3512648.1"/>
    <property type="molecule type" value="Genomic_DNA"/>
</dbReference>
<gene>
    <name evidence="4" type="ORF">ACH5RR_025365</name>
</gene>
<dbReference type="Pfam" id="PF00005">
    <property type="entry name" value="ABC_tran"/>
    <property type="match status" value="1"/>
</dbReference>
<reference evidence="4 5" key="1">
    <citation type="submission" date="2024-11" db="EMBL/GenBank/DDBJ databases">
        <title>A near-complete genome assembly of Cinchona calisaya.</title>
        <authorList>
            <person name="Lian D.C."/>
            <person name="Zhao X.W."/>
            <person name="Wei L."/>
        </authorList>
    </citation>
    <scope>NUCLEOTIDE SEQUENCE [LARGE SCALE GENOMIC DNA]</scope>
    <source>
        <tissue evidence="4">Nenye</tissue>
    </source>
</reference>
<proteinExistence type="predicted"/>
<dbReference type="SUPFAM" id="SSF52540">
    <property type="entry name" value="P-loop containing nucleoside triphosphate hydrolases"/>
    <property type="match status" value="1"/>
</dbReference>
<dbReference type="InterPro" id="IPR017871">
    <property type="entry name" value="ABC_transporter-like_CS"/>
</dbReference>
<organism evidence="4 5">
    <name type="scientific">Cinchona calisaya</name>
    <dbReference type="NCBI Taxonomy" id="153742"/>
    <lineage>
        <taxon>Eukaryota</taxon>
        <taxon>Viridiplantae</taxon>
        <taxon>Streptophyta</taxon>
        <taxon>Embryophyta</taxon>
        <taxon>Tracheophyta</taxon>
        <taxon>Spermatophyta</taxon>
        <taxon>Magnoliopsida</taxon>
        <taxon>eudicotyledons</taxon>
        <taxon>Gunneridae</taxon>
        <taxon>Pentapetalae</taxon>
        <taxon>asterids</taxon>
        <taxon>lamiids</taxon>
        <taxon>Gentianales</taxon>
        <taxon>Rubiaceae</taxon>
        <taxon>Cinchonoideae</taxon>
        <taxon>Cinchoneae</taxon>
        <taxon>Cinchona</taxon>
    </lineage>
</organism>
<keyword evidence="5" id="KW-1185">Reference proteome</keyword>
<protein>
    <recommendedName>
        <fullName evidence="3">ABC transporter domain-containing protein</fullName>
    </recommendedName>
</protein>
<evidence type="ECO:0000256" key="1">
    <source>
        <dbReference type="ARBA" id="ARBA00022741"/>
    </source>
</evidence>
<dbReference type="InterPro" id="IPR027417">
    <property type="entry name" value="P-loop_NTPase"/>
</dbReference>
<keyword evidence="1" id="KW-0547">Nucleotide-binding</keyword>
<evidence type="ECO:0000259" key="3">
    <source>
        <dbReference type="PROSITE" id="PS50893"/>
    </source>
</evidence>
<dbReference type="AlphaFoldDB" id="A0ABD2Z0J1"/>
<evidence type="ECO:0000313" key="4">
    <source>
        <dbReference type="EMBL" id="KAL3512648.1"/>
    </source>
</evidence>
<sequence length="199" mass="22063">MEPDDQGAITPVNFKGKIELKEVDCYYPTRPRQIILNNLSLKTDAGEAVALVGQSGFGKSTIIRLVERFYDPSKGSIEIDGMNIKLYNPRALRSHIAWKLKVIEAKTLANAHEFISSMQDGYETSCGERGVQFSGGQKQRIALARAILKNPTILLLDEATSALDTNSENLVQDALEKTMIARTCQIVAHRLQWLIMVGS</sequence>
<dbReference type="InterPro" id="IPR003593">
    <property type="entry name" value="AAA+_ATPase"/>
</dbReference>
<dbReference type="SMART" id="SM00382">
    <property type="entry name" value="AAA"/>
    <property type="match status" value="1"/>
</dbReference>
<dbReference type="PROSITE" id="PS00211">
    <property type="entry name" value="ABC_TRANSPORTER_1"/>
    <property type="match status" value="1"/>
</dbReference>
<dbReference type="PANTHER" id="PTHR24221">
    <property type="entry name" value="ATP-BINDING CASSETTE SUB-FAMILY B"/>
    <property type="match status" value="1"/>
</dbReference>
<evidence type="ECO:0000256" key="2">
    <source>
        <dbReference type="ARBA" id="ARBA00022840"/>
    </source>
</evidence>